<sequence>MYGRFSELLYVSAEKLLWLIYNFSDLEHQKNYISEMYTFLHVKNKIIGEESLLENTLYYLHPCLLD</sequence>
<organism evidence="1 2">
    <name type="scientific">Bacillus toyonensis</name>
    <dbReference type="NCBI Taxonomy" id="155322"/>
    <lineage>
        <taxon>Bacteria</taxon>
        <taxon>Bacillati</taxon>
        <taxon>Bacillota</taxon>
        <taxon>Bacilli</taxon>
        <taxon>Bacillales</taxon>
        <taxon>Bacillaceae</taxon>
        <taxon>Bacillus</taxon>
        <taxon>Bacillus cereus group</taxon>
    </lineage>
</organism>
<dbReference type="Proteomes" id="UP000225997">
    <property type="component" value="Unassembled WGS sequence"/>
</dbReference>
<comment type="caution">
    <text evidence="1">The sequence shown here is derived from an EMBL/GenBank/DDBJ whole genome shotgun (WGS) entry which is preliminary data.</text>
</comment>
<dbReference type="AlphaFoldDB" id="A0A2B5X282"/>
<name>A0A2B5X282_9BACI</name>
<evidence type="ECO:0000313" key="1">
    <source>
        <dbReference type="EMBL" id="PHD56881.1"/>
    </source>
</evidence>
<proteinExistence type="predicted"/>
<evidence type="ECO:0000313" key="2">
    <source>
        <dbReference type="Proteomes" id="UP000225997"/>
    </source>
</evidence>
<reference evidence="1 2" key="1">
    <citation type="submission" date="2017-09" db="EMBL/GenBank/DDBJ databases">
        <title>Large-scale bioinformatics analysis of Bacillus genomes uncovers conserved roles of natural products in bacterial physiology.</title>
        <authorList>
            <consortium name="Agbiome Team Llc"/>
            <person name="Bleich R.M."/>
            <person name="Grubbs K.J."/>
            <person name="Santa Maria K.C."/>
            <person name="Allen S.E."/>
            <person name="Farag S."/>
            <person name="Shank E.A."/>
            <person name="Bowers A."/>
        </authorList>
    </citation>
    <scope>NUCLEOTIDE SEQUENCE [LARGE SCALE GENOMIC DNA]</scope>
    <source>
        <strain evidence="1 2">AFS044250</strain>
    </source>
</reference>
<accession>A0A2B5X282</accession>
<protein>
    <submittedName>
        <fullName evidence="1">Uncharacterized protein</fullName>
    </submittedName>
</protein>
<gene>
    <name evidence="1" type="ORF">COF40_29455</name>
</gene>
<dbReference type="EMBL" id="NUSQ01000235">
    <property type="protein sequence ID" value="PHD56881.1"/>
    <property type="molecule type" value="Genomic_DNA"/>
</dbReference>